<keyword evidence="6 7" id="KW-0472">Membrane</keyword>
<dbReference type="PANTHER" id="PTHR32361">
    <property type="entry name" value="FERRIC/CUPRIC REDUCTASE TRANSMEMBRANE COMPONENT"/>
    <property type="match status" value="1"/>
</dbReference>
<protein>
    <recommendedName>
        <fullName evidence="8">Ferric oxidoreductase domain-containing protein</fullName>
    </recommendedName>
</protein>
<comment type="caution">
    <text evidence="9">The sequence shown here is derived from an EMBL/GenBank/DDBJ whole genome shotgun (WGS) entry which is preliminary data.</text>
</comment>
<organism evidence="9 10">
    <name type="scientific">Lepraria finkii</name>
    <dbReference type="NCBI Taxonomy" id="1340010"/>
    <lineage>
        <taxon>Eukaryota</taxon>
        <taxon>Fungi</taxon>
        <taxon>Dikarya</taxon>
        <taxon>Ascomycota</taxon>
        <taxon>Pezizomycotina</taxon>
        <taxon>Lecanoromycetes</taxon>
        <taxon>OSLEUM clade</taxon>
        <taxon>Lecanoromycetidae</taxon>
        <taxon>Lecanorales</taxon>
        <taxon>Lecanorineae</taxon>
        <taxon>Stereocaulaceae</taxon>
        <taxon>Lepraria</taxon>
    </lineage>
</organism>
<keyword evidence="10" id="KW-1185">Reference proteome</keyword>
<keyword evidence="3 7" id="KW-0812">Transmembrane</keyword>
<proteinExistence type="predicted"/>
<feature type="transmembrane region" description="Helical" evidence="7">
    <location>
        <begin position="65"/>
        <end position="91"/>
    </location>
</feature>
<evidence type="ECO:0000256" key="6">
    <source>
        <dbReference type="ARBA" id="ARBA00023136"/>
    </source>
</evidence>
<comment type="subcellular location">
    <subcellularLocation>
        <location evidence="1">Membrane</location>
        <topology evidence="1">Multi-pass membrane protein</topology>
    </subcellularLocation>
</comment>
<evidence type="ECO:0000256" key="4">
    <source>
        <dbReference type="ARBA" id="ARBA00022989"/>
    </source>
</evidence>
<evidence type="ECO:0000256" key="3">
    <source>
        <dbReference type="ARBA" id="ARBA00022692"/>
    </source>
</evidence>
<accession>A0ABR4B4B9</accession>
<sequence>MIPLVLMAGRNKSFIKILGVPYDNFNIFHSWFGRMVIAFSIIHTVVEFQSIIINGNMGKAVKIPGYVLFTNTLKEAVVAMAAILLLSPAAFRSTFYEPISMCTSS</sequence>
<evidence type="ECO:0000256" key="1">
    <source>
        <dbReference type="ARBA" id="ARBA00004141"/>
    </source>
</evidence>
<keyword evidence="5" id="KW-0406">Ion transport</keyword>
<evidence type="ECO:0000313" key="9">
    <source>
        <dbReference type="EMBL" id="KAL2052600.1"/>
    </source>
</evidence>
<dbReference type="InterPro" id="IPR051410">
    <property type="entry name" value="Ferric/Cupric_Reductase"/>
</dbReference>
<feature type="domain" description="Ferric oxidoreductase" evidence="8">
    <location>
        <begin position="2"/>
        <end position="97"/>
    </location>
</feature>
<feature type="transmembrane region" description="Helical" evidence="7">
    <location>
        <begin position="31"/>
        <end position="53"/>
    </location>
</feature>
<keyword evidence="4 7" id="KW-1133">Transmembrane helix</keyword>
<dbReference type="PANTHER" id="PTHR32361:SF9">
    <property type="entry name" value="FERRIC REDUCTASE TRANSMEMBRANE COMPONENT 3-RELATED"/>
    <property type="match status" value="1"/>
</dbReference>
<evidence type="ECO:0000256" key="2">
    <source>
        <dbReference type="ARBA" id="ARBA00022448"/>
    </source>
</evidence>
<gene>
    <name evidence="9" type="ORF">ABVK25_007160</name>
</gene>
<evidence type="ECO:0000256" key="7">
    <source>
        <dbReference type="SAM" id="Phobius"/>
    </source>
</evidence>
<name>A0ABR4B4B9_9LECA</name>
<dbReference type="InterPro" id="IPR013130">
    <property type="entry name" value="Fe3_Rdtase_TM_dom"/>
</dbReference>
<dbReference type="EMBL" id="JBHFEH010000026">
    <property type="protein sequence ID" value="KAL2052600.1"/>
    <property type="molecule type" value="Genomic_DNA"/>
</dbReference>
<reference evidence="9 10" key="1">
    <citation type="submission" date="2024-09" db="EMBL/GenBank/DDBJ databases">
        <title>Rethinking Asexuality: The Enigmatic Case of Functional Sexual Genes in Lepraria (Stereocaulaceae).</title>
        <authorList>
            <person name="Doellman M."/>
            <person name="Sun Y."/>
            <person name="Barcenas-Pena A."/>
            <person name="Lumbsch H.T."/>
            <person name="Grewe F."/>
        </authorList>
    </citation>
    <scope>NUCLEOTIDE SEQUENCE [LARGE SCALE GENOMIC DNA]</scope>
    <source>
        <strain evidence="9 10">Grewe 0041</strain>
    </source>
</reference>
<keyword evidence="2" id="KW-0813">Transport</keyword>
<evidence type="ECO:0000313" key="10">
    <source>
        <dbReference type="Proteomes" id="UP001590951"/>
    </source>
</evidence>
<evidence type="ECO:0000259" key="8">
    <source>
        <dbReference type="Pfam" id="PF01794"/>
    </source>
</evidence>
<evidence type="ECO:0000256" key="5">
    <source>
        <dbReference type="ARBA" id="ARBA00023065"/>
    </source>
</evidence>
<dbReference type="Pfam" id="PF01794">
    <property type="entry name" value="Ferric_reduct"/>
    <property type="match status" value="1"/>
</dbReference>
<dbReference type="Proteomes" id="UP001590951">
    <property type="component" value="Unassembled WGS sequence"/>
</dbReference>